<evidence type="ECO:0000259" key="4">
    <source>
        <dbReference type="PROSITE" id="PS01180"/>
    </source>
</evidence>
<comment type="caution">
    <text evidence="2">Lacks conserved residue(s) required for the propagation of feature annotation.</text>
</comment>
<dbReference type="PANTHER" id="PTHR24255">
    <property type="entry name" value="COMPLEMENT COMPONENT 1, S SUBCOMPONENT-RELATED"/>
    <property type="match status" value="1"/>
</dbReference>
<feature type="domain" description="CUB" evidence="4">
    <location>
        <begin position="406"/>
        <end position="525"/>
    </location>
</feature>
<proteinExistence type="predicted"/>
<dbReference type="CDD" id="cd00041">
    <property type="entry name" value="CUB"/>
    <property type="match status" value="2"/>
</dbReference>
<feature type="signal peptide" evidence="3">
    <location>
        <begin position="1"/>
        <end position="22"/>
    </location>
</feature>
<dbReference type="AlphaFoldDB" id="A0A210PZH7"/>
<feature type="chain" id="PRO_5012239402" evidence="3">
    <location>
        <begin position="23"/>
        <end position="619"/>
    </location>
</feature>
<gene>
    <name evidence="5" type="ORF">KP79_PYT04641</name>
</gene>
<dbReference type="InterPro" id="IPR035914">
    <property type="entry name" value="Sperma_CUB_dom_sf"/>
</dbReference>
<evidence type="ECO:0000313" key="5">
    <source>
        <dbReference type="EMBL" id="OWF41888.1"/>
    </source>
</evidence>
<feature type="domain" description="CUB" evidence="4">
    <location>
        <begin position="47"/>
        <end position="162"/>
    </location>
</feature>
<keyword evidence="5" id="KW-0449">Lipoprotein</keyword>
<dbReference type="SUPFAM" id="SSF49854">
    <property type="entry name" value="Spermadhesin, CUB domain"/>
    <property type="match status" value="2"/>
</dbReference>
<sequence length="619" mass="70894">MGFSDIRLFLCLVLLFVTGIHGEEDERQNGKEDPSDRAAYTTTRGYAGTTSRDRLGVIMSPAYPGNYPNNYRFRYDIYLGTEKSDLEINFKIFDLESCSNCNCDYLMIENYKLAKPLKYCGAALPNGDGRVYLDNLDNYVWITFQSNSDQRRPGFYATYEITQRAGNDSFLTGGSVCPPVSCPYCEVGQTPEYDYTSVCPYCFCSKYQQNTTPRYQMTSVCPPVFCPACPYGFHRQYDYSSYKCTHCYCVHNQQTTVSGTWMQGTTTSYIPWNHQSNSYHPMRTTSYRPWQTTGYYPGRTTSYRPWQTTGYYPRRTTSYRPWQTTGYHPWRTTSYHPWRTTGYHPLRTTSYRPWQPTSRRPWNTETTSYRPWRPASTTSYYPWWRQSSTMPNVHWETTTAGYDQGCGRGYFYSSTGNIMSPGAPGHSYSNNGNCEYNIDVGGVLGTVKTVALRFSFFEMENCGECSCDSLTISSDETSGVRMCDDRLVNTSHTYYVHTTSDILKLHFISDSSVARSGFSVNYEVMRYDVNNTCSADSCYTCNHSVRHDYFGCCICVDESSTNSTSGYYMASTTNGYYSKSLLLQMLTDIAHRAQMLEQNANYLEHEANYAKNLVAQSLG</sequence>
<dbReference type="Gene3D" id="2.60.120.290">
    <property type="entry name" value="Spermadhesin, CUB domain"/>
    <property type="match status" value="2"/>
</dbReference>
<dbReference type="GO" id="GO:0005615">
    <property type="term" value="C:extracellular space"/>
    <property type="evidence" value="ECO:0007669"/>
    <property type="project" value="TreeGrafter"/>
</dbReference>
<keyword evidence="6" id="KW-1185">Reference proteome</keyword>
<evidence type="ECO:0000313" key="6">
    <source>
        <dbReference type="Proteomes" id="UP000242188"/>
    </source>
</evidence>
<dbReference type="Pfam" id="PF00431">
    <property type="entry name" value="CUB"/>
    <property type="match status" value="2"/>
</dbReference>
<dbReference type="GO" id="GO:0004252">
    <property type="term" value="F:serine-type endopeptidase activity"/>
    <property type="evidence" value="ECO:0007669"/>
    <property type="project" value="TreeGrafter"/>
</dbReference>
<evidence type="ECO:0000256" key="3">
    <source>
        <dbReference type="SAM" id="SignalP"/>
    </source>
</evidence>
<evidence type="ECO:0000256" key="2">
    <source>
        <dbReference type="PROSITE-ProRule" id="PRU00059"/>
    </source>
</evidence>
<dbReference type="EMBL" id="NEDP02005343">
    <property type="protein sequence ID" value="OWF41888.1"/>
    <property type="molecule type" value="Genomic_DNA"/>
</dbReference>
<keyword evidence="5" id="KW-0675">Receptor</keyword>
<name>A0A210PZH7_MIZYE</name>
<organism evidence="5 6">
    <name type="scientific">Mizuhopecten yessoensis</name>
    <name type="common">Japanese scallop</name>
    <name type="synonym">Patinopecten yessoensis</name>
    <dbReference type="NCBI Taxonomy" id="6573"/>
    <lineage>
        <taxon>Eukaryota</taxon>
        <taxon>Metazoa</taxon>
        <taxon>Spiralia</taxon>
        <taxon>Lophotrochozoa</taxon>
        <taxon>Mollusca</taxon>
        <taxon>Bivalvia</taxon>
        <taxon>Autobranchia</taxon>
        <taxon>Pteriomorphia</taxon>
        <taxon>Pectinida</taxon>
        <taxon>Pectinoidea</taxon>
        <taxon>Pectinidae</taxon>
        <taxon>Mizuhopecten</taxon>
    </lineage>
</organism>
<accession>A0A210PZH7</accession>
<dbReference type="OrthoDB" id="6162214at2759"/>
<comment type="caution">
    <text evidence="5">The sequence shown here is derived from an EMBL/GenBank/DDBJ whole genome shotgun (WGS) entry which is preliminary data.</text>
</comment>
<protein>
    <submittedName>
        <fullName evidence="5">Low-density lipoprotein receptor-related protein 12</fullName>
    </submittedName>
</protein>
<dbReference type="Proteomes" id="UP000242188">
    <property type="component" value="Unassembled WGS sequence"/>
</dbReference>
<dbReference type="InterPro" id="IPR000859">
    <property type="entry name" value="CUB_dom"/>
</dbReference>
<keyword evidence="3" id="KW-0732">Signal</keyword>
<dbReference type="PROSITE" id="PS01180">
    <property type="entry name" value="CUB"/>
    <property type="match status" value="2"/>
</dbReference>
<keyword evidence="1" id="KW-1015">Disulfide bond</keyword>
<dbReference type="PANTHER" id="PTHR24255:SF31">
    <property type="entry name" value="CUBILIN-LIKE PROTEIN"/>
    <property type="match status" value="1"/>
</dbReference>
<evidence type="ECO:0000256" key="1">
    <source>
        <dbReference type="ARBA" id="ARBA00023157"/>
    </source>
</evidence>
<reference evidence="5 6" key="1">
    <citation type="journal article" date="2017" name="Nat. Ecol. Evol.">
        <title>Scallop genome provides insights into evolution of bilaterian karyotype and development.</title>
        <authorList>
            <person name="Wang S."/>
            <person name="Zhang J."/>
            <person name="Jiao W."/>
            <person name="Li J."/>
            <person name="Xun X."/>
            <person name="Sun Y."/>
            <person name="Guo X."/>
            <person name="Huan P."/>
            <person name="Dong B."/>
            <person name="Zhang L."/>
            <person name="Hu X."/>
            <person name="Sun X."/>
            <person name="Wang J."/>
            <person name="Zhao C."/>
            <person name="Wang Y."/>
            <person name="Wang D."/>
            <person name="Huang X."/>
            <person name="Wang R."/>
            <person name="Lv J."/>
            <person name="Li Y."/>
            <person name="Zhang Z."/>
            <person name="Liu B."/>
            <person name="Lu W."/>
            <person name="Hui Y."/>
            <person name="Liang J."/>
            <person name="Zhou Z."/>
            <person name="Hou R."/>
            <person name="Li X."/>
            <person name="Liu Y."/>
            <person name="Li H."/>
            <person name="Ning X."/>
            <person name="Lin Y."/>
            <person name="Zhao L."/>
            <person name="Xing Q."/>
            <person name="Dou J."/>
            <person name="Li Y."/>
            <person name="Mao J."/>
            <person name="Guo H."/>
            <person name="Dou H."/>
            <person name="Li T."/>
            <person name="Mu C."/>
            <person name="Jiang W."/>
            <person name="Fu Q."/>
            <person name="Fu X."/>
            <person name="Miao Y."/>
            <person name="Liu J."/>
            <person name="Yu Q."/>
            <person name="Li R."/>
            <person name="Liao H."/>
            <person name="Li X."/>
            <person name="Kong Y."/>
            <person name="Jiang Z."/>
            <person name="Chourrout D."/>
            <person name="Li R."/>
            <person name="Bao Z."/>
        </authorList>
    </citation>
    <scope>NUCLEOTIDE SEQUENCE [LARGE SCALE GENOMIC DNA]</scope>
    <source>
        <strain evidence="5 6">PY_sf001</strain>
    </source>
</reference>
<dbReference type="SMART" id="SM00042">
    <property type="entry name" value="CUB"/>
    <property type="match status" value="2"/>
</dbReference>